<accession>A0ABT8DIT4</accession>
<sequence length="378" mass="43036">MDTVKHLNKEKFQVLSSSNHTLDPATYDSSIFHHVKPTLIDRYFLLLLKIKYRYWQKKERFITAQNQQLLYFIAASRFIKKRGYKKVIVHVSPGLVQMVKLINPNCKVVFYHHGTSLHTKLSESQWQRLLKNTVAIFGVNQAAGDLANAHFKAKLPSKHYFKIANGVDLIAHPKNHQLYKESFKILFSGRICKEKGVLELIKAYKILIDKNYDVSLIIAGHVGTKRGLQAGGMYLATCKQYISEHNLEVSFTGFLSQSELIQFYANVNILVLPTDPKLSLEGMPLSILEAMAMGKPVIATNVGGIPEVIQDEDNGFLVYGIESYAKEIAEKIEKLYLDKDLEKSMVKNALNIYKENFTAKKMSETFLEALQEIGYVQK</sequence>
<dbReference type="CDD" id="cd03801">
    <property type="entry name" value="GT4_PimA-like"/>
    <property type="match status" value="1"/>
</dbReference>
<keyword evidence="2" id="KW-0328">Glycosyltransferase</keyword>
<protein>
    <submittedName>
        <fullName evidence="2">Glycosyltransferase family 4 protein</fullName>
        <ecNumber evidence="2">2.4.-.-</ecNumber>
    </submittedName>
</protein>
<evidence type="ECO:0000313" key="3">
    <source>
        <dbReference type="Proteomes" id="UP001244787"/>
    </source>
</evidence>
<dbReference type="RefSeq" id="WP_290255382.1">
    <property type="nucleotide sequence ID" value="NZ_JAUGQQ010000012.1"/>
</dbReference>
<comment type="caution">
    <text evidence="2">The sequence shown here is derived from an EMBL/GenBank/DDBJ whole genome shotgun (WGS) entry which is preliminary data.</text>
</comment>
<keyword evidence="2" id="KW-0808">Transferase</keyword>
<dbReference type="PANTHER" id="PTHR12526">
    <property type="entry name" value="GLYCOSYLTRANSFERASE"/>
    <property type="match status" value="1"/>
</dbReference>
<dbReference type="Proteomes" id="UP001244787">
    <property type="component" value="Unassembled WGS sequence"/>
</dbReference>
<dbReference type="InterPro" id="IPR001296">
    <property type="entry name" value="Glyco_trans_1"/>
</dbReference>
<name>A0ABT8DIT4_9FLAO</name>
<dbReference type="Pfam" id="PF00534">
    <property type="entry name" value="Glycos_transf_1"/>
    <property type="match status" value="1"/>
</dbReference>
<dbReference type="GO" id="GO:0016757">
    <property type="term" value="F:glycosyltransferase activity"/>
    <property type="evidence" value="ECO:0007669"/>
    <property type="project" value="UniProtKB-KW"/>
</dbReference>
<reference evidence="2 3" key="1">
    <citation type="submission" date="2023-06" db="EMBL/GenBank/DDBJ databases">
        <authorList>
            <person name="Ye Y.-Q."/>
            <person name="Du Z.-J."/>
        </authorList>
    </citation>
    <scope>NUCLEOTIDE SEQUENCE [LARGE SCALE GENOMIC DNA]</scope>
    <source>
        <strain evidence="2 3">SDUM287046</strain>
    </source>
</reference>
<dbReference type="EMBL" id="JAUGQQ010000012">
    <property type="protein sequence ID" value="MDN3725291.1"/>
    <property type="molecule type" value="Genomic_DNA"/>
</dbReference>
<dbReference type="Gene3D" id="3.40.50.2000">
    <property type="entry name" value="Glycogen Phosphorylase B"/>
    <property type="match status" value="2"/>
</dbReference>
<evidence type="ECO:0000313" key="2">
    <source>
        <dbReference type="EMBL" id="MDN3725291.1"/>
    </source>
</evidence>
<proteinExistence type="predicted"/>
<dbReference type="PANTHER" id="PTHR12526:SF630">
    <property type="entry name" value="GLYCOSYLTRANSFERASE"/>
    <property type="match status" value="1"/>
</dbReference>
<organism evidence="2 3">
    <name type="scientific">Aequorivita aurantiaca</name>
    <dbReference type="NCBI Taxonomy" id="3053356"/>
    <lineage>
        <taxon>Bacteria</taxon>
        <taxon>Pseudomonadati</taxon>
        <taxon>Bacteroidota</taxon>
        <taxon>Flavobacteriia</taxon>
        <taxon>Flavobacteriales</taxon>
        <taxon>Flavobacteriaceae</taxon>
        <taxon>Aequorivita</taxon>
    </lineage>
</organism>
<feature type="domain" description="Glycosyl transferase family 1" evidence="1">
    <location>
        <begin position="173"/>
        <end position="349"/>
    </location>
</feature>
<gene>
    <name evidence="2" type="ORF">QRD02_12960</name>
</gene>
<dbReference type="EC" id="2.4.-.-" evidence="2"/>
<keyword evidence="3" id="KW-1185">Reference proteome</keyword>
<dbReference type="SUPFAM" id="SSF53756">
    <property type="entry name" value="UDP-Glycosyltransferase/glycogen phosphorylase"/>
    <property type="match status" value="1"/>
</dbReference>
<evidence type="ECO:0000259" key="1">
    <source>
        <dbReference type="Pfam" id="PF00534"/>
    </source>
</evidence>